<evidence type="ECO:0000256" key="4">
    <source>
        <dbReference type="SAM" id="MobiDB-lite"/>
    </source>
</evidence>
<protein>
    <recommendedName>
        <fullName evidence="8">Pirin</fullName>
    </recommendedName>
</protein>
<dbReference type="InterPro" id="IPR003829">
    <property type="entry name" value="Pirin_N_dom"/>
</dbReference>
<dbReference type="SUPFAM" id="SSF51182">
    <property type="entry name" value="RmlC-like cupins"/>
    <property type="match status" value="1"/>
</dbReference>
<evidence type="ECO:0000256" key="1">
    <source>
        <dbReference type="ARBA" id="ARBA00008416"/>
    </source>
</evidence>
<keyword evidence="2" id="KW-0479">Metal-binding</keyword>
<dbReference type="PANTHER" id="PTHR13903">
    <property type="entry name" value="PIRIN-RELATED"/>
    <property type="match status" value="1"/>
</dbReference>
<feature type="binding site" evidence="2">
    <location>
        <position position="93"/>
    </location>
    <ligand>
        <name>Fe cation</name>
        <dbReference type="ChEBI" id="CHEBI:24875"/>
    </ligand>
</feature>
<comment type="cofactor">
    <cofactor evidence="2">
        <name>Fe cation</name>
        <dbReference type="ChEBI" id="CHEBI:24875"/>
    </cofactor>
    <text evidence="2">Binds 1 Fe cation per subunit.</text>
</comment>
<evidence type="ECO:0000259" key="5">
    <source>
        <dbReference type="Pfam" id="PF02678"/>
    </source>
</evidence>
<comment type="similarity">
    <text evidence="1 3">Belongs to the pirin family.</text>
</comment>
<dbReference type="PANTHER" id="PTHR13903:SF8">
    <property type="entry name" value="PIRIN"/>
    <property type="match status" value="1"/>
</dbReference>
<feature type="binding site" evidence="2">
    <location>
        <position position="47"/>
    </location>
    <ligand>
        <name>Fe cation</name>
        <dbReference type="ChEBI" id="CHEBI:24875"/>
    </ligand>
</feature>
<name>A0A6B2LCG5_9EUKA</name>
<dbReference type="Pfam" id="PF05726">
    <property type="entry name" value="Pirin_C"/>
    <property type="match status" value="1"/>
</dbReference>
<evidence type="ECO:0000313" key="7">
    <source>
        <dbReference type="EMBL" id="NDV34418.1"/>
    </source>
</evidence>
<dbReference type="PIRSF" id="PIRSF006232">
    <property type="entry name" value="Pirin"/>
    <property type="match status" value="1"/>
</dbReference>
<evidence type="ECO:0000256" key="2">
    <source>
        <dbReference type="PIRSR" id="PIRSR006232-1"/>
    </source>
</evidence>
<dbReference type="InterPro" id="IPR014710">
    <property type="entry name" value="RmlC-like_jellyroll"/>
</dbReference>
<dbReference type="EMBL" id="GIBP01005449">
    <property type="protein sequence ID" value="NDV34418.1"/>
    <property type="molecule type" value="Transcribed_RNA"/>
</dbReference>
<dbReference type="InterPro" id="IPR012093">
    <property type="entry name" value="Pirin"/>
</dbReference>
<evidence type="ECO:0000256" key="3">
    <source>
        <dbReference type="RuleBase" id="RU003457"/>
    </source>
</evidence>
<dbReference type="InterPro" id="IPR008778">
    <property type="entry name" value="Pirin_C_dom"/>
</dbReference>
<feature type="binding site" evidence="2">
    <location>
        <position position="91"/>
    </location>
    <ligand>
        <name>Fe cation</name>
        <dbReference type="ChEBI" id="CHEBI:24875"/>
    </ligand>
</feature>
<feature type="binding site" evidence="2">
    <location>
        <position position="49"/>
    </location>
    <ligand>
        <name>Fe cation</name>
        <dbReference type="ChEBI" id="CHEBI:24875"/>
    </ligand>
</feature>
<feature type="region of interest" description="Disordered" evidence="4">
    <location>
        <begin position="1"/>
        <end position="21"/>
    </location>
</feature>
<keyword evidence="2" id="KW-0408">Iron</keyword>
<dbReference type="CDD" id="cd02247">
    <property type="entry name" value="cupin_pirin_C"/>
    <property type="match status" value="1"/>
</dbReference>
<dbReference type="InterPro" id="IPR011051">
    <property type="entry name" value="RmlC_Cupin_sf"/>
</dbReference>
<dbReference type="Gene3D" id="2.60.120.10">
    <property type="entry name" value="Jelly Rolls"/>
    <property type="match status" value="2"/>
</dbReference>
<evidence type="ECO:0008006" key="8">
    <source>
        <dbReference type="Google" id="ProtNLM"/>
    </source>
</evidence>
<feature type="domain" description="Pirin C-terminal" evidence="6">
    <location>
        <begin position="166"/>
        <end position="268"/>
    </location>
</feature>
<sequence length="286" mass="32319">MEGEGFPVSRPFPSPHIQNTQTDPFLMLDHMGPVDYPPNEAKGAPWHPHRGFETVTYMLQGEFLHQDSLGNKGILRPGDIQWMTAGSGIIHHEVPSPCYKKRGGIMEGFQLWINLPKHQKMIPPTYQDVPKDKIPIFQGDGYEVKVIAGTFQDKSSHTQTIVPIHYLDVHLHSQGVHWKHRVPSSYNCFAYVYRGSARFGEVETANTEQIVLFGEGNLIEAWSLGTDVRFLVLCGEPIRDPIAQYGPFVMNTQEELQTAIREYHSNSFIKHSATFSSKTSAIEDCQ</sequence>
<evidence type="ECO:0000259" key="6">
    <source>
        <dbReference type="Pfam" id="PF05726"/>
    </source>
</evidence>
<dbReference type="GO" id="GO:0046872">
    <property type="term" value="F:metal ion binding"/>
    <property type="evidence" value="ECO:0007669"/>
    <property type="project" value="UniProtKB-KW"/>
</dbReference>
<feature type="domain" description="Pirin N-terminal" evidence="5">
    <location>
        <begin position="8"/>
        <end position="113"/>
    </location>
</feature>
<dbReference type="CDD" id="cd02909">
    <property type="entry name" value="cupin_pirin_N"/>
    <property type="match status" value="1"/>
</dbReference>
<reference evidence="7" key="1">
    <citation type="journal article" date="2020" name="J. Eukaryot. Microbiol.">
        <title>De novo Sequencing, Assembly and Annotation of the Transcriptome for the Free-Living Testate Amoeba Arcella intermedia.</title>
        <authorList>
            <person name="Ribeiro G.M."/>
            <person name="Porfirio-Sousa A.L."/>
            <person name="Maurer-Alcala X.X."/>
            <person name="Katz L.A."/>
            <person name="Lahr D.J.G."/>
        </authorList>
    </citation>
    <scope>NUCLEOTIDE SEQUENCE</scope>
</reference>
<organism evidence="7">
    <name type="scientific">Arcella intermedia</name>
    <dbReference type="NCBI Taxonomy" id="1963864"/>
    <lineage>
        <taxon>Eukaryota</taxon>
        <taxon>Amoebozoa</taxon>
        <taxon>Tubulinea</taxon>
        <taxon>Elardia</taxon>
        <taxon>Arcellinida</taxon>
        <taxon>Sphaerothecina</taxon>
        <taxon>Arcellidae</taxon>
        <taxon>Arcella</taxon>
    </lineage>
</organism>
<accession>A0A6B2LCG5</accession>
<dbReference type="AlphaFoldDB" id="A0A6B2LCG5"/>
<proteinExistence type="inferred from homology"/>
<dbReference type="Pfam" id="PF02678">
    <property type="entry name" value="Pirin"/>
    <property type="match status" value="1"/>
</dbReference>